<protein>
    <submittedName>
        <fullName evidence="2">Uncharacterized protein</fullName>
    </submittedName>
</protein>
<evidence type="ECO:0000256" key="1">
    <source>
        <dbReference type="SAM" id="MobiDB-lite"/>
    </source>
</evidence>
<feature type="compositionally biased region" description="Polar residues" evidence="1">
    <location>
        <begin position="56"/>
        <end position="74"/>
    </location>
</feature>
<dbReference type="Proteomes" id="UP000053647">
    <property type="component" value="Unassembled WGS sequence"/>
</dbReference>
<reference evidence="2 3" key="1">
    <citation type="submission" date="2014-06" db="EMBL/GenBank/DDBJ databases">
        <authorList>
            <consortium name="DOE Joint Genome Institute"/>
            <person name="Kuo A."/>
            <person name="Kohler A."/>
            <person name="Nagy L.G."/>
            <person name="Floudas D."/>
            <person name="Copeland A."/>
            <person name="Barry K.W."/>
            <person name="Cichocki N."/>
            <person name="Veneault-Fourrey C."/>
            <person name="LaButti K."/>
            <person name="Lindquist E.A."/>
            <person name="Lipzen A."/>
            <person name="Lundell T."/>
            <person name="Morin E."/>
            <person name="Murat C."/>
            <person name="Sun H."/>
            <person name="Tunlid A."/>
            <person name="Henrissat B."/>
            <person name="Grigoriev I.V."/>
            <person name="Hibbett D.S."/>
            <person name="Martin F."/>
            <person name="Nordberg H.P."/>
            <person name="Cantor M.N."/>
            <person name="Hua S.X."/>
        </authorList>
    </citation>
    <scope>NUCLEOTIDE SEQUENCE [LARGE SCALE GENOMIC DNA]</scope>
    <source>
        <strain evidence="2 3">ATCC 200175</strain>
    </source>
</reference>
<organism evidence="2 3">
    <name type="scientific">Paxillus involutus ATCC 200175</name>
    <dbReference type="NCBI Taxonomy" id="664439"/>
    <lineage>
        <taxon>Eukaryota</taxon>
        <taxon>Fungi</taxon>
        <taxon>Dikarya</taxon>
        <taxon>Basidiomycota</taxon>
        <taxon>Agaricomycotina</taxon>
        <taxon>Agaricomycetes</taxon>
        <taxon>Agaricomycetidae</taxon>
        <taxon>Boletales</taxon>
        <taxon>Paxilineae</taxon>
        <taxon>Paxillaceae</taxon>
        <taxon>Paxillus</taxon>
    </lineage>
</organism>
<gene>
    <name evidence="2" type="ORF">PAXINDRAFT_102890</name>
</gene>
<evidence type="ECO:0000313" key="3">
    <source>
        <dbReference type="Proteomes" id="UP000053647"/>
    </source>
</evidence>
<dbReference type="OrthoDB" id="2661732at2759"/>
<keyword evidence="3" id="KW-1185">Reference proteome</keyword>
<dbReference type="AlphaFoldDB" id="A0A0C9TI45"/>
<feature type="compositionally biased region" description="Polar residues" evidence="1">
    <location>
        <begin position="30"/>
        <end position="45"/>
    </location>
</feature>
<proteinExistence type="predicted"/>
<feature type="region of interest" description="Disordered" evidence="1">
    <location>
        <begin position="104"/>
        <end position="170"/>
    </location>
</feature>
<dbReference type="HOGENOM" id="CLU_1272668_0_0_1"/>
<accession>A0A0C9TI45</accession>
<feature type="compositionally biased region" description="Polar residues" evidence="1">
    <location>
        <begin position="126"/>
        <end position="142"/>
    </location>
</feature>
<name>A0A0C9TI45_PAXIN</name>
<reference evidence="3" key="2">
    <citation type="submission" date="2015-01" db="EMBL/GenBank/DDBJ databases">
        <title>Evolutionary Origins and Diversification of the Mycorrhizal Mutualists.</title>
        <authorList>
            <consortium name="DOE Joint Genome Institute"/>
            <consortium name="Mycorrhizal Genomics Consortium"/>
            <person name="Kohler A."/>
            <person name="Kuo A."/>
            <person name="Nagy L.G."/>
            <person name="Floudas D."/>
            <person name="Copeland A."/>
            <person name="Barry K.W."/>
            <person name="Cichocki N."/>
            <person name="Veneault-Fourrey C."/>
            <person name="LaButti K."/>
            <person name="Lindquist E.A."/>
            <person name="Lipzen A."/>
            <person name="Lundell T."/>
            <person name="Morin E."/>
            <person name="Murat C."/>
            <person name="Riley R."/>
            <person name="Ohm R."/>
            <person name="Sun H."/>
            <person name="Tunlid A."/>
            <person name="Henrissat B."/>
            <person name="Grigoriev I.V."/>
            <person name="Hibbett D.S."/>
            <person name="Martin F."/>
        </authorList>
    </citation>
    <scope>NUCLEOTIDE SEQUENCE [LARGE SCALE GENOMIC DNA]</scope>
    <source>
        <strain evidence="3">ATCC 200175</strain>
    </source>
</reference>
<dbReference type="EMBL" id="KN819839">
    <property type="protein sequence ID" value="KIJ07597.1"/>
    <property type="molecule type" value="Genomic_DNA"/>
</dbReference>
<sequence>MAELFAAASLGRFQGGPLEDIGLVSLPDSLKTTDSPTPHNASSAATVPRPPPSGVRSLSQDSQVAPPQDNTSELPMQFGINAVDTPVWARALAEPFRPNIPIQLSDDEFSDVGDHTPGQESYVVPRQSQQFTPASGQTTRTVAQPAGTPEMVAGQATPHPQEPIQDDREKGFFSCCFK</sequence>
<evidence type="ECO:0000313" key="2">
    <source>
        <dbReference type="EMBL" id="KIJ07597.1"/>
    </source>
</evidence>
<feature type="region of interest" description="Disordered" evidence="1">
    <location>
        <begin position="14"/>
        <end position="75"/>
    </location>
</feature>